<dbReference type="Proteomes" id="UP000028834">
    <property type="component" value="Unassembled WGS sequence"/>
</dbReference>
<dbReference type="VEuPathDB" id="ToxoDB:TGRUB_242870A"/>
<proteinExistence type="predicted"/>
<evidence type="ECO:0000313" key="3">
    <source>
        <dbReference type="Proteomes" id="UP000028834"/>
    </source>
</evidence>
<protein>
    <submittedName>
        <fullName evidence="2">Putative histone lysine methyltransferase, SET</fullName>
        <ecNumber evidence="2">2.1.1.43</ecNumber>
    </submittedName>
</protein>
<dbReference type="EC" id="2.1.1.43" evidence="2"/>
<dbReference type="GO" id="GO:0008168">
    <property type="term" value="F:methyltransferase activity"/>
    <property type="evidence" value="ECO:0007669"/>
    <property type="project" value="UniProtKB-KW"/>
</dbReference>
<keyword evidence="2" id="KW-0489">Methyltransferase</keyword>
<accession>A0A086LU66</accession>
<feature type="compositionally biased region" description="Basic and acidic residues" evidence="1">
    <location>
        <begin position="34"/>
        <end position="52"/>
    </location>
</feature>
<dbReference type="GO" id="GO:0032259">
    <property type="term" value="P:methylation"/>
    <property type="evidence" value="ECO:0007669"/>
    <property type="project" value="UniProtKB-KW"/>
</dbReference>
<name>A0A086LU66_TOXGO</name>
<evidence type="ECO:0000313" key="2">
    <source>
        <dbReference type="EMBL" id="KFG60184.1"/>
    </source>
</evidence>
<dbReference type="EMBL" id="AFYV02001983">
    <property type="protein sequence ID" value="KFG60184.1"/>
    <property type="molecule type" value="Genomic_DNA"/>
</dbReference>
<evidence type="ECO:0000256" key="1">
    <source>
        <dbReference type="SAM" id="MobiDB-lite"/>
    </source>
</evidence>
<organism evidence="2 3">
    <name type="scientific">Toxoplasma gondii RUB</name>
    <dbReference type="NCBI Taxonomy" id="935652"/>
    <lineage>
        <taxon>Eukaryota</taxon>
        <taxon>Sar</taxon>
        <taxon>Alveolata</taxon>
        <taxon>Apicomplexa</taxon>
        <taxon>Conoidasida</taxon>
        <taxon>Coccidia</taxon>
        <taxon>Eucoccidiorida</taxon>
        <taxon>Eimeriorina</taxon>
        <taxon>Sarcocystidae</taxon>
        <taxon>Toxoplasma</taxon>
    </lineage>
</organism>
<keyword evidence="2" id="KW-0808">Transferase</keyword>
<sequence length="293" mass="33301">MRNEEPSPSASAPAGEGDRRRGNLPCESVSEPENCIRDSQGHQRDRTECGEEKVETPFSSVEIAFVNHLVGRGLLARRSFKKGEVICNDAEPLVAAQHIYSERCSWTCERCFTFLGNLRDQAELILSNDPSDLVKRSRRIQENLELLTDDFLQREGLCLARPIPCDRKCGVVYCSEEHKKVKRKRACLARPKDRTAFCAWRRQNACNEPGESSQAIRGSSVKISCSQVAPTHRYLCMFCTARSQLKRRQRLYAASSVEDGKRELEKASKKSAETQRKERIATVRDIERCMRTS</sequence>
<dbReference type="AlphaFoldDB" id="A0A086LU66"/>
<feature type="region of interest" description="Disordered" evidence="1">
    <location>
        <begin position="1"/>
        <end position="52"/>
    </location>
</feature>
<feature type="region of interest" description="Disordered" evidence="1">
    <location>
        <begin position="257"/>
        <end position="277"/>
    </location>
</feature>
<feature type="compositionally biased region" description="Basic and acidic residues" evidence="1">
    <location>
        <begin position="258"/>
        <end position="277"/>
    </location>
</feature>
<feature type="non-terminal residue" evidence="2">
    <location>
        <position position="293"/>
    </location>
</feature>
<feature type="compositionally biased region" description="Polar residues" evidence="1">
    <location>
        <begin position="1"/>
        <end position="10"/>
    </location>
</feature>
<reference evidence="2 3" key="1">
    <citation type="submission" date="2014-05" db="EMBL/GenBank/DDBJ databases">
        <authorList>
            <person name="Sibley D."/>
            <person name="Venepally P."/>
            <person name="Karamycheva S."/>
            <person name="Hadjithomas M."/>
            <person name="Khan A."/>
            <person name="Brunk B."/>
            <person name="Roos D."/>
            <person name="Caler E."/>
            <person name="Lorenzi H."/>
        </authorList>
    </citation>
    <scope>NUCLEOTIDE SEQUENCE [LARGE SCALE GENOMIC DNA]</scope>
    <source>
        <strain evidence="2 3">RUB</strain>
    </source>
</reference>
<comment type="caution">
    <text evidence="2">The sequence shown here is derived from an EMBL/GenBank/DDBJ whole genome shotgun (WGS) entry which is preliminary data.</text>
</comment>
<gene>
    <name evidence="2" type="ORF">TGRUB_242870A</name>
</gene>